<dbReference type="CDD" id="cd00093">
    <property type="entry name" value="HTH_XRE"/>
    <property type="match status" value="1"/>
</dbReference>
<keyword evidence="3" id="KW-1185">Reference proteome</keyword>
<evidence type="ECO:0000313" key="1">
    <source>
        <dbReference type="EMBL" id="ROR97772.1"/>
    </source>
</evidence>
<evidence type="ECO:0000313" key="3">
    <source>
        <dbReference type="Proteomes" id="UP000275356"/>
    </source>
</evidence>
<dbReference type="SUPFAM" id="SSF47413">
    <property type="entry name" value="lambda repressor-like DNA-binding domains"/>
    <property type="match status" value="1"/>
</dbReference>
<dbReference type="Proteomes" id="UP000275356">
    <property type="component" value="Unassembled WGS sequence"/>
</dbReference>
<name>A0A3N2DDF3_9MICO</name>
<dbReference type="InterPro" id="IPR027910">
    <property type="entry name" value="YdiL_sf"/>
</dbReference>
<comment type="caution">
    <text evidence="1">The sequence shown here is derived from an EMBL/GenBank/DDBJ whole genome shotgun (WGS) entry which is preliminary data.</text>
</comment>
<dbReference type="Gene3D" id="1.10.3100.10">
    <property type="entry name" value="Putative cytoplasmic protein"/>
    <property type="match status" value="1"/>
</dbReference>
<reference evidence="1 3" key="1">
    <citation type="submission" date="2018-11" db="EMBL/GenBank/DDBJ databases">
        <title>Sequencing the genomes of 1000 actinobacteria strains.</title>
        <authorList>
            <person name="Klenk H.-P."/>
        </authorList>
    </citation>
    <scope>NUCLEOTIDE SEQUENCE [LARGE SCALE GENOMIC DNA]</scope>
    <source>
        <strain evidence="1 3">DSM 13521</strain>
    </source>
</reference>
<organism evidence="1 3">
    <name type="scientific">Salana multivorans</name>
    <dbReference type="NCBI Taxonomy" id="120377"/>
    <lineage>
        <taxon>Bacteria</taxon>
        <taxon>Bacillati</taxon>
        <taxon>Actinomycetota</taxon>
        <taxon>Actinomycetes</taxon>
        <taxon>Micrococcales</taxon>
        <taxon>Beutenbergiaceae</taxon>
        <taxon>Salana</taxon>
    </lineage>
</organism>
<dbReference type="InterPro" id="IPR001387">
    <property type="entry name" value="Cro/C1-type_HTH"/>
</dbReference>
<dbReference type="InterPro" id="IPR010982">
    <property type="entry name" value="Lambda_DNA-bd_dom_sf"/>
</dbReference>
<dbReference type="EMBL" id="RKHQ01000001">
    <property type="protein sequence ID" value="ROR97851.1"/>
    <property type="molecule type" value="Genomic_DNA"/>
</dbReference>
<dbReference type="EMBL" id="RKHQ01000001">
    <property type="protein sequence ID" value="ROR97772.1"/>
    <property type="molecule type" value="Genomic_DNA"/>
</dbReference>
<protein>
    <submittedName>
        <fullName evidence="1">Uncharacterized protein DUF1870</fullName>
    </submittedName>
</protein>
<sequence>MDERMTAGELQTVREYLGLTTDALAGILGVRPDTVRRWESGRDPIPHRVREEVEEVEAFTASIAGEVVAALHDQATPAVLVYRTDREMHAARPDTAHLTARWWRHVVARAAHEIPGLVIAGAGDIRGRTRGGSARVGDFFVGPGGPSPRSHATP</sequence>
<dbReference type="InterPro" id="IPR015060">
    <property type="entry name" value="Aca2_YdiL-like"/>
</dbReference>
<proteinExistence type="predicted"/>
<evidence type="ECO:0000313" key="2">
    <source>
        <dbReference type="EMBL" id="ROR97851.1"/>
    </source>
</evidence>
<accession>A0A3N2DDF3</accession>
<dbReference type="AlphaFoldDB" id="A0A3N2DDF3"/>
<dbReference type="GO" id="GO:0003677">
    <property type="term" value="F:DNA binding"/>
    <property type="evidence" value="ECO:0007669"/>
    <property type="project" value="InterPro"/>
</dbReference>
<gene>
    <name evidence="1" type="ORF">EDD28_2380</name>
    <name evidence="2" type="ORF">EDD28_2461</name>
</gene>
<dbReference type="Pfam" id="PF08965">
    <property type="entry name" value="Aca2_YdiL"/>
    <property type="match status" value="1"/>
</dbReference>
<dbReference type="OrthoDB" id="5147056at2"/>